<dbReference type="RefSeq" id="WP_126842715.1">
    <property type="nucleotide sequence ID" value="NZ_PIQH01000013.1"/>
</dbReference>
<dbReference type="Pfam" id="PF03009">
    <property type="entry name" value="GDPD"/>
    <property type="match status" value="1"/>
</dbReference>
<dbReference type="InterPro" id="IPR017946">
    <property type="entry name" value="PLC-like_Pdiesterase_TIM-brl"/>
</dbReference>
<feature type="domain" description="GP-PDE" evidence="1">
    <location>
        <begin position="1"/>
        <end position="228"/>
    </location>
</feature>
<proteinExistence type="predicted"/>
<protein>
    <submittedName>
        <fullName evidence="2">Glycerophosphodiester phosphodiesterase</fullName>
    </submittedName>
</protein>
<dbReference type="Proteomes" id="UP000287996">
    <property type="component" value="Unassembled WGS sequence"/>
</dbReference>
<dbReference type="SUPFAM" id="SSF51695">
    <property type="entry name" value="PLC-like phosphodiesterases"/>
    <property type="match status" value="1"/>
</dbReference>
<dbReference type="OrthoDB" id="9795622at2"/>
<evidence type="ECO:0000313" key="2">
    <source>
        <dbReference type="EMBL" id="RUO76596.1"/>
    </source>
</evidence>
<dbReference type="EMBL" id="PIQH01000013">
    <property type="protein sequence ID" value="RUO76596.1"/>
    <property type="molecule type" value="Genomic_DNA"/>
</dbReference>
<dbReference type="GO" id="GO:0008081">
    <property type="term" value="F:phosphoric diester hydrolase activity"/>
    <property type="evidence" value="ECO:0007669"/>
    <property type="project" value="InterPro"/>
</dbReference>
<organism evidence="2 3">
    <name type="scientific">Idiomarina tyrosinivorans</name>
    <dbReference type="NCBI Taxonomy" id="1445662"/>
    <lineage>
        <taxon>Bacteria</taxon>
        <taxon>Pseudomonadati</taxon>
        <taxon>Pseudomonadota</taxon>
        <taxon>Gammaproteobacteria</taxon>
        <taxon>Alteromonadales</taxon>
        <taxon>Idiomarinaceae</taxon>
        <taxon>Idiomarina</taxon>
    </lineage>
</organism>
<evidence type="ECO:0000259" key="1">
    <source>
        <dbReference type="PROSITE" id="PS51704"/>
    </source>
</evidence>
<gene>
    <name evidence="2" type="ORF">CWI84_11395</name>
</gene>
<keyword evidence="3" id="KW-1185">Reference proteome</keyword>
<dbReference type="PANTHER" id="PTHR46211">
    <property type="entry name" value="GLYCEROPHOSPHORYL DIESTER PHOSPHODIESTERASE"/>
    <property type="match status" value="1"/>
</dbReference>
<sequence length="243" mass="27116">MIIWAHRGASFEAPENTLAAFSRALDAGADGIELDVFAVDGERFVFHDRYLERLTATAGRLQDLTADQIRQLKVFGQQTIPTLRETLAHIAGRCLVNIELKGDVPAADLLSDVQYGIEHCQFSWSQLLVSSFNHHWLKRIKQQCPQLSIGALTTCCPLDYCEFAERLQATSVHIDVGFITPELVADGHQRGLKVYVFTVDEAHDIEELHALGVDGIFTNHPNHTKNVLAGLPTRPDETLLHLR</sequence>
<dbReference type="Gene3D" id="3.20.20.190">
    <property type="entry name" value="Phosphatidylinositol (PI) phosphodiesterase"/>
    <property type="match status" value="1"/>
</dbReference>
<dbReference type="PROSITE" id="PS51704">
    <property type="entry name" value="GP_PDE"/>
    <property type="match status" value="1"/>
</dbReference>
<dbReference type="AlphaFoldDB" id="A0A432ZF55"/>
<reference evidence="2 3" key="1">
    <citation type="journal article" date="2011" name="Front. Microbiol.">
        <title>Genomic signatures of strain selection and enhancement in Bacillus atrophaeus var. globigii, a historical biowarfare simulant.</title>
        <authorList>
            <person name="Gibbons H.S."/>
            <person name="Broomall S.M."/>
            <person name="McNew L.A."/>
            <person name="Daligault H."/>
            <person name="Chapman C."/>
            <person name="Bruce D."/>
            <person name="Karavis M."/>
            <person name="Krepps M."/>
            <person name="McGregor P.A."/>
            <person name="Hong C."/>
            <person name="Park K.H."/>
            <person name="Akmal A."/>
            <person name="Feldman A."/>
            <person name="Lin J.S."/>
            <person name="Chang W.E."/>
            <person name="Higgs B.W."/>
            <person name="Demirev P."/>
            <person name="Lindquist J."/>
            <person name="Liem A."/>
            <person name="Fochler E."/>
            <person name="Read T.D."/>
            <person name="Tapia R."/>
            <person name="Johnson S."/>
            <person name="Bishop-Lilly K.A."/>
            <person name="Detter C."/>
            <person name="Han C."/>
            <person name="Sozhamannan S."/>
            <person name="Rosenzweig C.N."/>
            <person name="Skowronski E.W."/>
        </authorList>
    </citation>
    <scope>NUCLEOTIDE SEQUENCE [LARGE SCALE GENOMIC DNA]</scope>
    <source>
        <strain evidence="2 3">CC-PW-9</strain>
    </source>
</reference>
<evidence type="ECO:0000313" key="3">
    <source>
        <dbReference type="Proteomes" id="UP000287996"/>
    </source>
</evidence>
<dbReference type="PANTHER" id="PTHR46211:SF1">
    <property type="entry name" value="GLYCEROPHOSPHODIESTER PHOSPHODIESTERASE, CYTOPLASMIC"/>
    <property type="match status" value="1"/>
</dbReference>
<dbReference type="InterPro" id="IPR030395">
    <property type="entry name" value="GP_PDE_dom"/>
</dbReference>
<accession>A0A432ZF55</accession>
<name>A0A432ZF55_9GAMM</name>
<comment type="caution">
    <text evidence="2">The sequence shown here is derived from an EMBL/GenBank/DDBJ whole genome shotgun (WGS) entry which is preliminary data.</text>
</comment>
<dbReference type="GO" id="GO:0006629">
    <property type="term" value="P:lipid metabolic process"/>
    <property type="evidence" value="ECO:0007669"/>
    <property type="project" value="InterPro"/>
</dbReference>